<feature type="compositionally biased region" description="Low complexity" evidence="6">
    <location>
        <begin position="1196"/>
        <end position="1211"/>
    </location>
</feature>
<dbReference type="PANTHER" id="PTHR23302">
    <property type="entry name" value="TRANSMEMBRANE CHANNEL-RELATED"/>
    <property type="match status" value="1"/>
</dbReference>
<evidence type="ECO:0000256" key="6">
    <source>
        <dbReference type="SAM" id="MobiDB-lite"/>
    </source>
</evidence>
<comment type="similarity">
    <text evidence="2">Belongs to the TMC family.</text>
</comment>
<feature type="compositionally biased region" description="Polar residues" evidence="6">
    <location>
        <begin position="394"/>
        <end position="410"/>
    </location>
</feature>
<evidence type="ECO:0000256" key="4">
    <source>
        <dbReference type="ARBA" id="ARBA00022989"/>
    </source>
</evidence>
<name>A0AAV5UBE3_9BILA</name>
<dbReference type="EMBL" id="BTSX01000006">
    <property type="protein sequence ID" value="GMT03655.1"/>
    <property type="molecule type" value="Genomic_DNA"/>
</dbReference>
<evidence type="ECO:0000256" key="7">
    <source>
        <dbReference type="SAM" id="Phobius"/>
    </source>
</evidence>
<keyword evidence="10" id="KW-1185">Reference proteome</keyword>
<evidence type="ECO:0000313" key="9">
    <source>
        <dbReference type="EMBL" id="GMT03655.1"/>
    </source>
</evidence>
<feature type="transmembrane region" description="Helical" evidence="7">
    <location>
        <begin position="39"/>
        <end position="60"/>
    </location>
</feature>
<keyword evidence="3 7" id="KW-0812">Transmembrane</keyword>
<feature type="compositionally biased region" description="Basic and acidic residues" evidence="6">
    <location>
        <begin position="1039"/>
        <end position="1066"/>
    </location>
</feature>
<feature type="region of interest" description="Disordered" evidence="6">
    <location>
        <begin position="976"/>
        <end position="997"/>
    </location>
</feature>
<dbReference type="GO" id="GO:0005886">
    <property type="term" value="C:plasma membrane"/>
    <property type="evidence" value="ECO:0007669"/>
    <property type="project" value="InterPro"/>
</dbReference>
<dbReference type="InterPro" id="IPR038900">
    <property type="entry name" value="TMC"/>
</dbReference>
<feature type="region of interest" description="Disordered" evidence="6">
    <location>
        <begin position="823"/>
        <end position="870"/>
    </location>
</feature>
<gene>
    <name evidence="9" type="ORF">PENTCL1PPCAC_25829</name>
</gene>
<dbReference type="Pfam" id="PF07810">
    <property type="entry name" value="TMC"/>
    <property type="match status" value="1"/>
</dbReference>
<dbReference type="Proteomes" id="UP001432027">
    <property type="component" value="Unassembled WGS sequence"/>
</dbReference>
<protein>
    <recommendedName>
        <fullName evidence="8">TMC domain-containing protein</fullName>
    </recommendedName>
</protein>
<dbReference type="GO" id="GO:0008381">
    <property type="term" value="F:mechanosensitive monoatomic ion channel activity"/>
    <property type="evidence" value="ECO:0007669"/>
    <property type="project" value="TreeGrafter"/>
</dbReference>
<feature type="compositionally biased region" description="Low complexity" evidence="6">
    <location>
        <begin position="845"/>
        <end position="858"/>
    </location>
</feature>
<dbReference type="PANTHER" id="PTHR23302:SF40">
    <property type="entry name" value="TRANSMEMBRANE CHANNEL-LIKE PROTEIN"/>
    <property type="match status" value="1"/>
</dbReference>
<evidence type="ECO:0000256" key="1">
    <source>
        <dbReference type="ARBA" id="ARBA00004141"/>
    </source>
</evidence>
<feature type="non-terminal residue" evidence="9">
    <location>
        <position position="1221"/>
    </location>
</feature>
<evidence type="ECO:0000259" key="8">
    <source>
        <dbReference type="Pfam" id="PF07810"/>
    </source>
</evidence>
<feature type="transmembrane region" description="Helical" evidence="7">
    <location>
        <begin position="677"/>
        <end position="700"/>
    </location>
</feature>
<evidence type="ECO:0000256" key="3">
    <source>
        <dbReference type="ARBA" id="ARBA00022692"/>
    </source>
</evidence>
<dbReference type="InterPro" id="IPR012496">
    <property type="entry name" value="TMC_dom"/>
</dbReference>
<comment type="caution">
    <text evidence="9">The sequence shown here is derived from an EMBL/GenBank/DDBJ whole genome shotgun (WGS) entry which is preliminary data.</text>
</comment>
<accession>A0AAV5UBE3</accession>
<proteinExistence type="inferred from homology"/>
<feature type="transmembrane region" description="Helical" evidence="7">
    <location>
        <begin position="631"/>
        <end position="656"/>
    </location>
</feature>
<feature type="transmembrane region" description="Helical" evidence="7">
    <location>
        <begin position="131"/>
        <end position="153"/>
    </location>
</feature>
<sequence length="1221" mass="138139">MAVVRRYLYNFRTYLIPWEGKIKRIESHFGSVVSSYFTFLRWIVFVNLIISLLVIAFIVFPERIVYLQSLADIVDHNRTQTGYAEKNIPANQTRHADRFGVVMQFDGHLKYSPIFYGFYSSQEYLTDKVKYALPLAYFLVTLTVFSISFFAILRKMAQNARLSKLSGGKAEQYIFNWKVFTGWDFTIGNADTASNTVMAIVIKLRESIAEKRAAGEHHTSWTKRFLRLLANAMVIGMLCFSIYAISSAVEGIGGPRNGVEKSEDKAMFKKAEIPTVISTITHVFPMIFDLIGRMEGYHPRTSLRVHLARVLILYLLNYFTLMLSLYDKIKKPINGTETNTTEARFKRFAQDDMYLNRNYASPDQFLDLLQQGNDRWTENETKHPATRASRLKRQATTPTPSPFTVQPQFGPININNPNAFLQNSTGTTKEGFTSLHVGSPPMPFFTPPPKTFPPWKPGLRGTQVGGPDGRVTPRPTKRPPKEGETRRTARPTTTTTSSRESITTSRSTNAPILQYPTSSEEEIEKDSSVFSLSFSESFPPAPTVITKKEALITKPLDLDCWETVIGQEIVKLVTMDLVFTIASILVIDFLRGLWIKYCSAWWCWDIETTFPEYGEFKVAENVLHIINNQGMVWLGFFFAPLLPFINNIKLIIIMYIRGWACMTCNVPAREIFRASRSSNFFLMILLMWLMMVATTVGIALSTFDPSTKCGPFAGKTKFYTVLSNKLERHLPAWLTDKMKLFATPGIIVPLLILLLLVIYFLFSLVRALREANTDLKKQLVHERTEEKKKIFELAGGSKAKKETELRDREKHKNWMRKHLSKIESKRRQPWRQYNGKEYDPSLKASDSSSSSSSSSSSESETEEIIDLPPAASTTAETIAVPMKDLQSPETPLDRPLSVSSNGQMGIKAKRELVHSASSQFHRRLSRGQRSSPSINSLDVQSAVVEVATPEEIRNLLKHMDIAPVPRVPHRSFPRDLSWSQLSRDPHHSSIVLRDSSHRSSKRNSYISLYENPDSALPTLVPSSSKHDIKVHHKPALAATKEEDSSRVSVDDSTRERKRKEKVEKKEKKDKKAKLEKDAACPDFQPWPSIDEAKEAQKQKKTRNPFAFFRPQTLPTTPIGSSVLPSTSQSSGDKQATSSSYSESAPPPPPPHGQPESRRSSASPTRRFRISVSPTRNLRADEELNTLQRRFVIKQESVPSSSSALSPRAPIATFGEDDSPRV</sequence>
<reference evidence="9" key="1">
    <citation type="submission" date="2023-10" db="EMBL/GenBank/DDBJ databases">
        <title>Genome assembly of Pristionchus species.</title>
        <authorList>
            <person name="Yoshida K."/>
            <person name="Sommer R.J."/>
        </authorList>
    </citation>
    <scope>NUCLEOTIDE SEQUENCE</scope>
    <source>
        <strain evidence="9">RS0144</strain>
    </source>
</reference>
<feature type="region of interest" description="Disordered" evidence="6">
    <location>
        <begin position="450"/>
        <end position="509"/>
    </location>
</feature>
<evidence type="ECO:0000256" key="2">
    <source>
        <dbReference type="ARBA" id="ARBA00006510"/>
    </source>
</evidence>
<comment type="subcellular location">
    <subcellularLocation>
        <location evidence="1">Membrane</location>
        <topology evidence="1">Multi-pass membrane protein</topology>
    </subcellularLocation>
</comment>
<keyword evidence="5 7" id="KW-0472">Membrane</keyword>
<feature type="transmembrane region" description="Helical" evidence="7">
    <location>
        <begin position="228"/>
        <end position="253"/>
    </location>
</feature>
<feature type="region of interest" description="Disordered" evidence="6">
    <location>
        <begin position="377"/>
        <end position="410"/>
    </location>
</feature>
<feature type="transmembrane region" description="Helical" evidence="7">
    <location>
        <begin position="303"/>
        <end position="326"/>
    </location>
</feature>
<feature type="domain" description="TMC" evidence="8">
    <location>
        <begin position="560"/>
        <end position="675"/>
    </location>
</feature>
<keyword evidence="4 7" id="KW-1133">Transmembrane helix</keyword>
<evidence type="ECO:0000313" key="10">
    <source>
        <dbReference type="Proteomes" id="UP001432027"/>
    </source>
</evidence>
<evidence type="ECO:0000256" key="5">
    <source>
        <dbReference type="ARBA" id="ARBA00023136"/>
    </source>
</evidence>
<feature type="transmembrane region" description="Helical" evidence="7">
    <location>
        <begin position="746"/>
        <end position="768"/>
    </location>
</feature>
<feature type="compositionally biased region" description="Polar residues" evidence="6">
    <location>
        <begin position="1112"/>
        <end position="1136"/>
    </location>
</feature>
<feature type="compositionally biased region" description="Low complexity" evidence="6">
    <location>
        <begin position="490"/>
        <end position="508"/>
    </location>
</feature>
<dbReference type="AlphaFoldDB" id="A0AAV5UBE3"/>
<organism evidence="9 10">
    <name type="scientific">Pristionchus entomophagus</name>
    <dbReference type="NCBI Taxonomy" id="358040"/>
    <lineage>
        <taxon>Eukaryota</taxon>
        <taxon>Metazoa</taxon>
        <taxon>Ecdysozoa</taxon>
        <taxon>Nematoda</taxon>
        <taxon>Chromadorea</taxon>
        <taxon>Rhabditida</taxon>
        <taxon>Rhabditina</taxon>
        <taxon>Diplogasteromorpha</taxon>
        <taxon>Diplogasteroidea</taxon>
        <taxon>Neodiplogasteridae</taxon>
        <taxon>Pristionchus</taxon>
    </lineage>
</organism>
<feature type="region of interest" description="Disordered" evidence="6">
    <location>
        <begin position="1012"/>
        <end position="1221"/>
    </location>
</feature>